<dbReference type="GO" id="GO:0031683">
    <property type="term" value="F:G-protein beta/gamma-subunit complex binding"/>
    <property type="evidence" value="ECO:0007669"/>
    <property type="project" value="InterPro"/>
</dbReference>
<dbReference type="Gene3D" id="3.40.50.300">
    <property type="entry name" value="P-loop containing nucleotide triphosphate hydrolases"/>
    <property type="match status" value="2"/>
</dbReference>
<dbReference type="GO" id="GO:0005834">
    <property type="term" value="C:heterotrimeric G-protein complex"/>
    <property type="evidence" value="ECO:0007669"/>
    <property type="project" value="TreeGrafter"/>
</dbReference>
<keyword evidence="4" id="KW-0807">Transducer</keyword>
<proteinExistence type="predicted"/>
<evidence type="ECO:0000256" key="4">
    <source>
        <dbReference type="ARBA" id="ARBA00023224"/>
    </source>
</evidence>
<feature type="binding site" evidence="5">
    <location>
        <begin position="393"/>
        <end position="396"/>
    </location>
    <ligand>
        <name>GTP</name>
        <dbReference type="ChEBI" id="CHEBI:37565"/>
    </ligand>
</feature>
<dbReference type="PANTHER" id="PTHR10218">
    <property type="entry name" value="GTP-BINDING PROTEIN ALPHA SUBUNIT"/>
    <property type="match status" value="1"/>
</dbReference>
<protein>
    <submittedName>
        <fullName evidence="7">Guanine nucleotide binding protein, alpha subunit</fullName>
    </submittedName>
</protein>
<sequence>MLVIPAKSPLKSEILNYPADKDPLFVGPPRHENPEERAARLLADRQAKVVSDAIDEEIFAERKRAPKAVVKVLLLGQSESGKSTTLKNFQLINSPKAFREERGSWRAVIQFNIARSICIILDAINAAHVRQSPNGHYLDEGENSKDWPTMTSEHLKLKMRLLPLMQVQDVLLRKLTPHGVEYDRNGISEATFTPPREAWVNSSSQWKGKFRRGIPENAAERDSFDSARIDFDDPQDPGVILHNCRDDIIKLWTDPAIQKLLELTNQRFYDTSGFFLDSIERVTALKYVPTDDDILRARLKTLGVSEHRFTLKAGNMLSHDWRIFDVGGSRTLAAWIPYFDHMDAIIFLAPLSAFDQTLEEAPLVNRLEDSMTLYKSIVSNALLKNTDIILFLNKCDILRKKLETGIQFNKWVISYGDRPNTFEDTSAYLRKKFLGIFKSNSLVTRPFYCHYTSVIDMRTTSHILENVKDTVVRKNLADGNMFL</sequence>
<evidence type="ECO:0000256" key="1">
    <source>
        <dbReference type="ARBA" id="ARBA00022723"/>
    </source>
</evidence>
<dbReference type="SMART" id="SM00275">
    <property type="entry name" value="G_alpha"/>
    <property type="match status" value="1"/>
</dbReference>
<dbReference type="EMBL" id="KN880458">
    <property type="protein sequence ID" value="KIY71108.1"/>
    <property type="molecule type" value="Genomic_DNA"/>
</dbReference>
<dbReference type="SUPFAM" id="SSF52540">
    <property type="entry name" value="P-loop containing nucleoside triphosphate hydrolases"/>
    <property type="match status" value="1"/>
</dbReference>
<name>A0A0D7BKM0_9AGAR</name>
<dbReference type="Pfam" id="PF00503">
    <property type="entry name" value="G-alpha"/>
    <property type="match status" value="1"/>
</dbReference>
<dbReference type="Proteomes" id="UP000054007">
    <property type="component" value="Unassembled WGS sequence"/>
</dbReference>
<evidence type="ECO:0000313" key="7">
    <source>
        <dbReference type="EMBL" id="KIY71108.1"/>
    </source>
</evidence>
<dbReference type="OrthoDB" id="5817230at2759"/>
<dbReference type="AlphaFoldDB" id="A0A0D7BKM0"/>
<keyword evidence="2 5" id="KW-0547">Nucleotide-binding</keyword>
<dbReference type="CDD" id="cd00066">
    <property type="entry name" value="G-alpha"/>
    <property type="match status" value="1"/>
</dbReference>
<reference evidence="7 8" key="1">
    <citation type="journal article" date="2015" name="Fungal Genet. Biol.">
        <title>Evolution of novel wood decay mechanisms in Agaricales revealed by the genome sequences of Fistulina hepatica and Cylindrobasidium torrendii.</title>
        <authorList>
            <person name="Floudas D."/>
            <person name="Held B.W."/>
            <person name="Riley R."/>
            <person name="Nagy L.G."/>
            <person name="Koehler G."/>
            <person name="Ransdell A.S."/>
            <person name="Younus H."/>
            <person name="Chow J."/>
            <person name="Chiniquy J."/>
            <person name="Lipzen A."/>
            <person name="Tritt A."/>
            <person name="Sun H."/>
            <person name="Haridas S."/>
            <person name="LaButti K."/>
            <person name="Ohm R.A."/>
            <person name="Kues U."/>
            <person name="Blanchette R.A."/>
            <person name="Grigoriev I.V."/>
            <person name="Minto R.E."/>
            <person name="Hibbett D.S."/>
        </authorList>
    </citation>
    <scope>NUCLEOTIDE SEQUENCE [LARGE SCALE GENOMIC DNA]</scope>
    <source>
        <strain evidence="7 8">FP15055 ss-10</strain>
    </source>
</reference>
<evidence type="ECO:0000313" key="8">
    <source>
        <dbReference type="Proteomes" id="UP000054007"/>
    </source>
</evidence>
<feature type="binding site" evidence="5">
    <location>
        <begin position="295"/>
        <end position="301"/>
    </location>
    <ligand>
        <name>GTP</name>
        <dbReference type="ChEBI" id="CHEBI:37565"/>
    </ligand>
</feature>
<dbReference type="PROSITE" id="PS51882">
    <property type="entry name" value="G_ALPHA"/>
    <property type="match status" value="1"/>
</dbReference>
<dbReference type="GO" id="GO:0007188">
    <property type="term" value="P:adenylate cyclase-modulating G protein-coupled receptor signaling pathway"/>
    <property type="evidence" value="ECO:0007669"/>
    <property type="project" value="TreeGrafter"/>
</dbReference>
<keyword evidence="3 5" id="KW-0342">GTP-binding</keyword>
<gene>
    <name evidence="7" type="ORF">CYLTODRAFT_419117</name>
</gene>
<dbReference type="InterPro" id="IPR011025">
    <property type="entry name" value="GproteinA_insert"/>
</dbReference>
<keyword evidence="6" id="KW-0460">Magnesium</keyword>
<evidence type="ECO:0000256" key="3">
    <source>
        <dbReference type="ARBA" id="ARBA00023134"/>
    </source>
</evidence>
<dbReference type="GO" id="GO:0005737">
    <property type="term" value="C:cytoplasm"/>
    <property type="evidence" value="ECO:0007669"/>
    <property type="project" value="TreeGrafter"/>
</dbReference>
<dbReference type="PRINTS" id="PR00318">
    <property type="entry name" value="GPROTEINA"/>
</dbReference>
<dbReference type="GO" id="GO:0003924">
    <property type="term" value="F:GTPase activity"/>
    <property type="evidence" value="ECO:0007669"/>
    <property type="project" value="InterPro"/>
</dbReference>
<evidence type="ECO:0000256" key="5">
    <source>
        <dbReference type="PIRSR" id="PIRSR601019-1"/>
    </source>
</evidence>
<dbReference type="InterPro" id="IPR001019">
    <property type="entry name" value="Gprotein_alpha_su"/>
</dbReference>
<feature type="binding site" evidence="6">
    <location>
        <position position="301"/>
    </location>
    <ligand>
        <name>Mg(2+)</name>
        <dbReference type="ChEBI" id="CHEBI:18420"/>
    </ligand>
</feature>
<evidence type="ECO:0000256" key="2">
    <source>
        <dbReference type="ARBA" id="ARBA00022741"/>
    </source>
</evidence>
<dbReference type="STRING" id="1314674.A0A0D7BKM0"/>
<evidence type="ECO:0000256" key="6">
    <source>
        <dbReference type="PIRSR" id="PIRSR601019-2"/>
    </source>
</evidence>
<dbReference type="Gene3D" id="1.10.400.10">
    <property type="entry name" value="GI Alpha 1, domain 2-like"/>
    <property type="match status" value="2"/>
</dbReference>
<organism evidence="7 8">
    <name type="scientific">Cylindrobasidium torrendii FP15055 ss-10</name>
    <dbReference type="NCBI Taxonomy" id="1314674"/>
    <lineage>
        <taxon>Eukaryota</taxon>
        <taxon>Fungi</taxon>
        <taxon>Dikarya</taxon>
        <taxon>Basidiomycota</taxon>
        <taxon>Agaricomycotina</taxon>
        <taxon>Agaricomycetes</taxon>
        <taxon>Agaricomycetidae</taxon>
        <taxon>Agaricales</taxon>
        <taxon>Marasmiineae</taxon>
        <taxon>Physalacriaceae</taxon>
        <taxon>Cylindrobasidium</taxon>
    </lineage>
</organism>
<dbReference type="InterPro" id="IPR027417">
    <property type="entry name" value="P-loop_NTPase"/>
</dbReference>
<keyword evidence="1 6" id="KW-0479">Metal-binding</keyword>
<dbReference type="SUPFAM" id="SSF47895">
    <property type="entry name" value="Transducin (alpha subunit), insertion domain"/>
    <property type="match status" value="1"/>
</dbReference>
<keyword evidence="8" id="KW-1185">Reference proteome</keyword>
<dbReference type="GO" id="GO:0046872">
    <property type="term" value="F:metal ion binding"/>
    <property type="evidence" value="ECO:0007669"/>
    <property type="project" value="UniProtKB-KW"/>
</dbReference>
<dbReference type="PANTHER" id="PTHR10218:SF360">
    <property type="entry name" value="GUANINE NUCLEOTIDE-BINDING PROTEIN SUBUNIT ALPHA HOMOLOG"/>
    <property type="match status" value="1"/>
</dbReference>
<dbReference type="GO" id="GO:0005525">
    <property type="term" value="F:GTP binding"/>
    <property type="evidence" value="ECO:0007669"/>
    <property type="project" value="UniProtKB-KW"/>
</dbReference>
<dbReference type="FunFam" id="3.40.50.300:FF:000692">
    <property type="entry name" value="Guanine nucleotide-binding protein subunit alpha"/>
    <property type="match status" value="1"/>
</dbReference>
<dbReference type="GO" id="GO:0001664">
    <property type="term" value="F:G protein-coupled receptor binding"/>
    <property type="evidence" value="ECO:0007669"/>
    <property type="project" value="TreeGrafter"/>
</dbReference>
<accession>A0A0D7BKM0</accession>